<evidence type="ECO:0000256" key="1">
    <source>
        <dbReference type="RuleBase" id="RU003513"/>
    </source>
</evidence>
<dbReference type="PANTHER" id="PTHR43174:SF1">
    <property type="entry name" value="UDP-N-ACETYLGLUCOSAMINE 2-EPIMERASE"/>
    <property type="match status" value="1"/>
</dbReference>
<gene>
    <name evidence="4" type="ORF">CLV37_101244</name>
</gene>
<evidence type="ECO:0000259" key="3">
    <source>
        <dbReference type="Pfam" id="PF02350"/>
    </source>
</evidence>
<dbReference type="GO" id="GO:0016853">
    <property type="term" value="F:isomerase activity"/>
    <property type="evidence" value="ECO:0007669"/>
    <property type="project" value="UniProtKB-KW"/>
</dbReference>
<name>A0A2T0RA37_9ACTN</name>
<reference evidence="4 5" key="1">
    <citation type="submission" date="2018-03" db="EMBL/GenBank/DDBJ databases">
        <title>Genomic Encyclopedia of Archaeal and Bacterial Type Strains, Phase II (KMG-II): from individual species to whole genera.</title>
        <authorList>
            <person name="Goeker M."/>
        </authorList>
    </citation>
    <scope>NUCLEOTIDE SEQUENCE [LARGE SCALE GENOMIC DNA]</scope>
    <source>
        <strain evidence="4 5">DSM 19711</strain>
    </source>
</reference>
<proteinExistence type="inferred from homology"/>
<dbReference type="EMBL" id="PVZF01000001">
    <property type="protein sequence ID" value="PRY18000.1"/>
    <property type="molecule type" value="Genomic_DNA"/>
</dbReference>
<evidence type="ECO:0000313" key="5">
    <source>
        <dbReference type="Proteomes" id="UP000238083"/>
    </source>
</evidence>
<dbReference type="Pfam" id="PF02350">
    <property type="entry name" value="Epimerase_2"/>
    <property type="match status" value="1"/>
</dbReference>
<sequence>MATPTLSSPGPSGSLPAASAAAQVPPQTVRRPLGFPVGEGAPGPVAVVVGTRPEAIKVAEIVRRLGAAGLLVHTGQHYDAALWADVTAQLGFGPPAVALGVGGTSRGQQLGAAVAGLDETFARHRPSAVLVQGDTTAALAGALAANAAGVPLVHVEAGLRSFDRRMPEEHHRVLIDHLADLCCAPTPVAVANLRAEGIADERILLTGNTVVESVLHLLPDEAGQDAVLAALGLPERYLLLTVHRPENADNPAVLRQILNEVVGLVDDGLPVVFPAHPRTLDRLRGAGLGDLLDRLTVIAPQPPAQFLALLNRARIVVSDSGGVQEEVSVLKKRLVVVRRSTERPEVVGTFASLVPAGLRLGAAVRAALAEDPAALREVPSPYGDGSASRVVVESIVKLVAPF</sequence>
<organism evidence="4 5">
    <name type="scientific">Kineococcus rhizosphaerae</name>
    <dbReference type="NCBI Taxonomy" id="559628"/>
    <lineage>
        <taxon>Bacteria</taxon>
        <taxon>Bacillati</taxon>
        <taxon>Actinomycetota</taxon>
        <taxon>Actinomycetes</taxon>
        <taxon>Kineosporiales</taxon>
        <taxon>Kineosporiaceae</taxon>
        <taxon>Kineococcus</taxon>
    </lineage>
</organism>
<dbReference type="CDD" id="cd03786">
    <property type="entry name" value="GTB_UDP-GlcNAc_2-Epimerase"/>
    <property type="match status" value="1"/>
</dbReference>
<comment type="similarity">
    <text evidence="1">Belongs to the UDP-N-acetylglucosamine 2-epimerase family.</text>
</comment>
<feature type="domain" description="UDP-N-acetylglucosamine 2-epimerase" evidence="3">
    <location>
        <begin position="71"/>
        <end position="395"/>
    </location>
</feature>
<dbReference type="Proteomes" id="UP000238083">
    <property type="component" value="Unassembled WGS sequence"/>
</dbReference>
<dbReference type="InterPro" id="IPR029767">
    <property type="entry name" value="WecB-like"/>
</dbReference>
<dbReference type="Gene3D" id="3.40.50.2000">
    <property type="entry name" value="Glycogen Phosphorylase B"/>
    <property type="match status" value="2"/>
</dbReference>
<evidence type="ECO:0000313" key="4">
    <source>
        <dbReference type="EMBL" id="PRY18000.1"/>
    </source>
</evidence>
<evidence type="ECO:0000256" key="2">
    <source>
        <dbReference type="SAM" id="MobiDB-lite"/>
    </source>
</evidence>
<keyword evidence="5" id="KW-1185">Reference proteome</keyword>
<dbReference type="AlphaFoldDB" id="A0A2T0RA37"/>
<dbReference type="NCBIfam" id="TIGR00236">
    <property type="entry name" value="wecB"/>
    <property type="match status" value="1"/>
</dbReference>
<protein>
    <submittedName>
        <fullName evidence="4">UDP-N-acetylglucosamine 2-epimerase (Non-hydrolysing)</fullName>
    </submittedName>
</protein>
<dbReference type="SUPFAM" id="SSF53756">
    <property type="entry name" value="UDP-Glycosyltransferase/glycogen phosphorylase"/>
    <property type="match status" value="1"/>
</dbReference>
<keyword evidence="1" id="KW-0413">Isomerase</keyword>
<accession>A0A2T0RA37</accession>
<comment type="caution">
    <text evidence="4">The sequence shown here is derived from an EMBL/GenBank/DDBJ whole genome shotgun (WGS) entry which is preliminary data.</text>
</comment>
<feature type="region of interest" description="Disordered" evidence="2">
    <location>
        <begin position="1"/>
        <end position="26"/>
    </location>
</feature>
<dbReference type="InterPro" id="IPR003331">
    <property type="entry name" value="UDP_GlcNAc_Epimerase_2_dom"/>
</dbReference>
<dbReference type="PANTHER" id="PTHR43174">
    <property type="entry name" value="UDP-N-ACETYLGLUCOSAMINE 2-EPIMERASE"/>
    <property type="match status" value="1"/>
</dbReference>